<organism evidence="3 4">
    <name type="scientific">Hymenochirus boettgeri</name>
    <name type="common">Congo dwarf clawed frog</name>
    <dbReference type="NCBI Taxonomy" id="247094"/>
    <lineage>
        <taxon>Eukaryota</taxon>
        <taxon>Metazoa</taxon>
        <taxon>Chordata</taxon>
        <taxon>Craniata</taxon>
        <taxon>Vertebrata</taxon>
        <taxon>Euteleostomi</taxon>
        <taxon>Amphibia</taxon>
        <taxon>Batrachia</taxon>
        <taxon>Anura</taxon>
        <taxon>Pipoidea</taxon>
        <taxon>Pipidae</taxon>
        <taxon>Pipinae</taxon>
        <taxon>Hymenochirus</taxon>
    </lineage>
</organism>
<evidence type="ECO:0000313" key="4">
    <source>
        <dbReference type="Proteomes" id="UP000812440"/>
    </source>
</evidence>
<keyword evidence="2" id="KW-1133">Transmembrane helix</keyword>
<accession>A0A8T2JLA7</accession>
<name>A0A8T2JLA7_9PIPI</name>
<keyword evidence="2" id="KW-0812">Transmembrane</keyword>
<evidence type="ECO:0000256" key="1">
    <source>
        <dbReference type="SAM" id="MobiDB-lite"/>
    </source>
</evidence>
<keyword evidence="2" id="KW-0472">Membrane</keyword>
<evidence type="ECO:0008006" key="5">
    <source>
        <dbReference type="Google" id="ProtNLM"/>
    </source>
</evidence>
<feature type="region of interest" description="Disordered" evidence="1">
    <location>
        <begin position="104"/>
        <end position="127"/>
    </location>
</feature>
<dbReference type="InterPro" id="IPR029365">
    <property type="entry name" value="TMEM238"/>
</dbReference>
<evidence type="ECO:0000256" key="2">
    <source>
        <dbReference type="SAM" id="Phobius"/>
    </source>
</evidence>
<feature type="transmembrane region" description="Helical" evidence="2">
    <location>
        <begin position="46"/>
        <end position="68"/>
    </location>
</feature>
<feature type="compositionally biased region" description="Polar residues" evidence="1">
    <location>
        <begin position="114"/>
        <end position="123"/>
    </location>
</feature>
<dbReference type="EMBL" id="JAACNH010000003">
    <property type="protein sequence ID" value="KAG8446045.1"/>
    <property type="molecule type" value="Genomic_DNA"/>
</dbReference>
<dbReference type="Pfam" id="PF15125">
    <property type="entry name" value="TMEM238"/>
    <property type="match status" value="1"/>
</dbReference>
<reference evidence="3" key="1">
    <citation type="thesis" date="2020" institute="ProQuest LLC" country="789 East Eisenhower Parkway, Ann Arbor, MI, USA">
        <title>Comparative Genomics and Chromosome Evolution.</title>
        <authorList>
            <person name="Mudd A.B."/>
        </authorList>
    </citation>
    <scope>NUCLEOTIDE SEQUENCE</scope>
    <source>
        <strain evidence="3">Female2</strain>
        <tissue evidence="3">Blood</tissue>
    </source>
</reference>
<dbReference type="PANTHER" id="PTHR28613:SF8">
    <property type="entry name" value="LCCL DOMAIN-CONTAINING PROTEIN"/>
    <property type="match status" value="1"/>
</dbReference>
<keyword evidence="4" id="KW-1185">Reference proteome</keyword>
<evidence type="ECO:0000313" key="3">
    <source>
        <dbReference type="EMBL" id="KAG8446045.1"/>
    </source>
</evidence>
<comment type="caution">
    <text evidence="3">The sequence shown here is derived from an EMBL/GenBank/DDBJ whole genome shotgun (WGS) entry which is preliminary data.</text>
</comment>
<feature type="transmembrane region" description="Helical" evidence="2">
    <location>
        <begin position="12"/>
        <end position="34"/>
    </location>
</feature>
<dbReference type="OrthoDB" id="9047238at2759"/>
<gene>
    <name evidence="3" type="ORF">GDO86_013787</name>
</gene>
<dbReference type="Proteomes" id="UP000812440">
    <property type="component" value="Chromosome 8_10"/>
</dbReference>
<proteinExistence type="predicted"/>
<sequence length="183" mass="20397">MAFPRIIGRCPIFFLMAVSLDVSGLSLLLIGIFVNLEVNGQSFGEFLIYSGGILVFFSLLLWLAWYSLNLEVSMEELLREGPEPPRRSNFAQLARKVSESLSRRSKRRILSGSDSLGQPTPSLTGDPHITLAPPIFINRGFMNQLDVPTPIQEEKALELSSIISHYSYTVTLPTQVKATDRLV</sequence>
<protein>
    <recommendedName>
        <fullName evidence="5">Transmembrane protein 238</fullName>
    </recommendedName>
</protein>
<dbReference type="AlphaFoldDB" id="A0A8T2JLA7"/>
<dbReference type="PANTHER" id="PTHR28613">
    <property type="entry name" value="SI:CH211-232M10.4-RELATED"/>
    <property type="match status" value="1"/>
</dbReference>